<feature type="domain" description="Phosphatidic acid phosphatase type 2/haloperoxidase" evidence="2">
    <location>
        <begin position="60"/>
        <end position="179"/>
    </location>
</feature>
<accession>H1FWH5</accession>
<dbReference type="HOGENOM" id="CLU_070327_1_1_7"/>
<organism evidence="3 4">
    <name type="scientific">Sulfurimonas gotlandica (strain DSM 19862 / JCM 16533 / GD1)</name>
    <dbReference type="NCBI Taxonomy" id="929558"/>
    <lineage>
        <taxon>Bacteria</taxon>
        <taxon>Pseudomonadati</taxon>
        <taxon>Campylobacterota</taxon>
        <taxon>Epsilonproteobacteria</taxon>
        <taxon>Campylobacterales</taxon>
        <taxon>Sulfurimonadaceae</taxon>
        <taxon>Sulfurimonas</taxon>
    </lineage>
</organism>
<dbReference type="eggNOG" id="COG3907">
    <property type="taxonomic scope" value="Bacteria"/>
</dbReference>
<reference evidence="3 4" key="1">
    <citation type="journal article" date="2012" name="Proc. Natl. Acad. Sci. U.S.A.">
        <title>Genome and physiology of a model Epsilonproteobacterium responsible for sulfide detoxification in marine oxygen depletion zones.</title>
        <authorList>
            <person name="Grote J."/>
            <person name="Schott T."/>
            <person name="Bruckner C.G."/>
            <person name="Glockner F.O."/>
            <person name="Jost G."/>
            <person name="Teeling H."/>
            <person name="Labrenz M."/>
            <person name="Jurgens K."/>
        </authorList>
    </citation>
    <scope>NUCLEOTIDE SEQUENCE [LARGE SCALE GENOMIC DNA]</scope>
    <source>
        <strain evidence="3 4">GD1</strain>
    </source>
</reference>
<evidence type="ECO:0000256" key="1">
    <source>
        <dbReference type="SAM" id="Phobius"/>
    </source>
</evidence>
<keyword evidence="4" id="KW-1185">Reference proteome</keyword>
<dbReference type="PANTHER" id="PTHR14969:SF13">
    <property type="entry name" value="AT30094P"/>
    <property type="match status" value="1"/>
</dbReference>
<feature type="transmembrane region" description="Helical" evidence="1">
    <location>
        <begin position="29"/>
        <end position="46"/>
    </location>
</feature>
<gene>
    <name evidence="3" type="ORF">SMGD1_1955</name>
</gene>
<name>H1FWH5_SULGG</name>
<feature type="transmembrane region" description="Helical" evidence="1">
    <location>
        <begin position="58"/>
        <end position="78"/>
    </location>
</feature>
<dbReference type="Pfam" id="PF01569">
    <property type="entry name" value="PAP2"/>
    <property type="match status" value="1"/>
</dbReference>
<protein>
    <submittedName>
        <fullName evidence="3">Membrane intrinsic phosphoesterase, PA-phosphatase</fullName>
    </submittedName>
</protein>
<keyword evidence="1" id="KW-0812">Transmembrane</keyword>
<feature type="transmembrane region" description="Helical" evidence="1">
    <location>
        <begin position="111"/>
        <end position="130"/>
    </location>
</feature>
<dbReference type="Gene3D" id="1.20.144.10">
    <property type="entry name" value="Phosphatidic acid phosphatase type 2/haloperoxidase"/>
    <property type="match status" value="1"/>
</dbReference>
<keyword evidence="1" id="KW-1133">Transmembrane helix</keyword>
<sequence>MASLFYDGKSFTLNGSWIEDILYHSVKPLIIIFALSSIAIFIYNYVKKKNLLGINSKTMLFIILFLTIAPALIVNTTLKENWGRARPAQIIDFGGTKEFTPAFIPSNQGGYSFSSGHAAAAFSLLGFALLAKRRQKFFITTVIIYGVLVSLARMAAGGHFFSDVVTSFFIVYIATHVLYKLVFKEDSI</sequence>
<dbReference type="InterPro" id="IPR000326">
    <property type="entry name" value="PAP2/HPO"/>
</dbReference>
<evidence type="ECO:0000313" key="3">
    <source>
        <dbReference type="EMBL" id="EHP30478.1"/>
    </source>
</evidence>
<dbReference type="EMBL" id="AFRZ01000001">
    <property type="protein sequence ID" value="EHP30478.1"/>
    <property type="molecule type" value="Genomic_DNA"/>
</dbReference>
<dbReference type="STRING" id="929558.SMGD1_1955"/>
<dbReference type="PANTHER" id="PTHR14969">
    <property type="entry name" value="SPHINGOSINE-1-PHOSPHATE PHOSPHOHYDROLASE"/>
    <property type="match status" value="1"/>
</dbReference>
<dbReference type="PATRIC" id="fig|929558.5.peg.1948"/>
<dbReference type="SMART" id="SM00014">
    <property type="entry name" value="acidPPc"/>
    <property type="match status" value="1"/>
</dbReference>
<keyword evidence="1" id="KW-0472">Membrane</keyword>
<dbReference type="Proteomes" id="UP000006431">
    <property type="component" value="Unassembled WGS sequence"/>
</dbReference>
<dbReference type="CDD" id="cd03396">
    <property type="entry name" value="PAP2_like_6"/>
    <property type="match status" value="1"/>
</dbReference>
<feature type="transmembrane region" description="Helical" evidence="1">
    <location>
        <begin position="137"/>
        <end position="158"/>
    </location>
</feature>
<evidence type="ECO:0000313" key="4">
    <source>
        <dbReference type="Proteomes" id="UP000006431"/>
    </source>
</evidence>
<evidence type="ECO:0000259" key="2">
    <source>
        <dbReference type="SMART" id="SM00014"/>
    </source>
</evidence>
<dbReference type="SUPFAM" id="SSF48317">
    <property type="entry name" value="Acid phosphatase/Vanadium-dependent haloperoxidase"/>
    <property type="match status" value="1"/>
</dbReference>
<proteinExistence type="predicted"/>
<feature type="transmembrane region" description="Helical" evidence="1">
    <location>
        <begin position="164"/>
        <end position="183"/>
    </location>
</feature>
<dbReference type="AlphaFoldDB" id="H1FWH5"/>
<comment type="caution">
    <text evidence="3">The sequence shown here is derived from an EMBL/GenBank/DDBJ whole genome shotgun (WGS) entry which is preliminary data.</text>
</comment>
<dbReference type="InterPro" id="IPR036938">
    <property type="entry name" value="PAP2/HPO_sf"/>
</dbReference>